<name>A0A8T2JVR4_9PIPI</name>
<dbReference type="PANTHER" id="PTHR21055">
    <property type="entry name" value="PROTEIN PHOSPHATASE 1 REGULATORY SUBUNIT 36"/>
    <property type="match status" value="1"/>
</dbReference>
<accession>A0A8T2JVR4</accession>
<dbReference type="Proteomes" id="UP000812440">
    <property type="component" value="Chromosome 8_10"/>
</dbReference>
<gene>
    <name evidence="2" type="ORF">GDO86_016117</name>
</gene>
<reference evidence="2" key="1">
    <citation type="thesis" date="2020" institute="ProQuest LLC" country="789 East Eisenhower Parkway, Ann Arbor, MI, USA">
        <title>Comparative Genomics and Chromosome Evolution.</title>
        <authorList>
            <person name="Mudd A.B."/>
        </authorList>
    </citation>
    <scope>NUCLEOTIDE SEQUENCE</scope>
    <source>
        <strain evidence="2">Female2</strain>
        <tissue evidence="2">Blood</tissue>
    </source>
</reference>
<comment type="caution">
    <text evidence="2">The sequence shown here is derived from an EMBL/GenBank/DDBJ whole genome shotgun (WGS) entry which is preliminary data.</text>
</comment>
<dbReference type="InterPro" id="IPR026142">
    <property type="entry name" value="Pro_pase_1_reg_su_36"/>
</dbReference>
<evidence type="ECO:0000256" key="1">
    <source>
        <dbReference type="SAM" id="MobiDB-lite"/>
    </source>
</evidence>
<evidence type="ECO:0000313" key="3">
    <source>
        <dbReference type="Proteomes" id="UP000812440"/>
    </source>
</evidence>
<dbReference type="AlphaFoldDB" id="A0A8T2JVR4"/>
<proteinExistence type="predicted"/>
<keyword evidence="3" id="KW-1185">Reference proteome</keyword>
<protein>
    <recommendedName>
        <fullName evidence="4">Protein phosphatase 1 regulatory subunit 36</fullName>
    </recommendedName>
</protein>
<feature type="compositionally biased region" description="Polar residues" evidence="1">
    <location>
        <begin position="308"/>
        <end position="339"/>
    </location>
</feature>
<evidence type="ECO:0008006" key="4">
    <source>
        <dbReference type="Google" id="ProtNLM"/>
    </source>
</evidence>
<dbReference type="EMBL" id="JAACNH010000003">
    <property type="protein sequence ID" value="KAG8449345.1"/>
    <property type="molecule type" value="Genomic_DNA"/>
</dbReference>
<dbReference type="PANTHER" id="PTHR21055:SF3">
    <property type="entry name" value="PROTEIN PHOSPHATASE 1 REGULATORY SUBUNIT 36"/>
    <property type="match status" value="1"/>
</dbReference>
<feature type="region of interest" description="Disordered" evidence="1">
    <location>
        <begin position="293"/>
        <end position="348"/>
    </location>
</feature>
<dbReference type="OrthoDB" id="6724830at2759"/>
<organism evidence="2 3">
    <name type="scientific">Hymenochirus boettgeri</name>
    <name type="common">Congo dwarf clawed frog</name>
    <dbReference type="NCBI Taxonomy" id="247094"/>
    <lineage>
        <taxon>Eukaryota</taxon>
        <taxon>Metazoa</taxon>
        <taxon>Chordata</taxon>
        <taxon>Craniata</taxon>
        <taxon>Vertebrata</taxon>
        <taxon>Euteleostomi</taxon>
        <taxon>Amphibia</taxon>
        <taxon>Batrachia</taxon>
        <taxon>Anura</taxon>
        <taxon>Pipoidea</taxon>
        <taxon>Pipidae</taxon>
        <taxon>Pipinae</taxon>
        <taxon>Hymenochirus</taxon>
    </lineage>
</organism>
<dbReference type="GO" id="GO:0019902">
    <property type="term" value="F:phosphatase binding"/>
    <property type="evidence" value="ECO:0007669"/>
    <property type="project" value="InterPro"/>
</dbReference>
<dbReference type="Pfam" id="PF14895">
    <property type="entry name" value="PPPI_inhib"/>
    <property type="match status" value="1"/>
</dbReference>
<evidence type="ECO:0000313" key="2">
    <source>
        <dbReference type="EMBL" id="KAG8449345.1"/>
    </source>
</evidence>
<sequence>MLRSPRQANKQDHEYVTLEDVKWVALGMLQEQKRHYIDMFSTTVRSQYLDDFLMAILNYLSCYSEKHTLERKPKTLMLNSSIFEIQELAEVLRRTENALRHFAHMYCILVLGEEMVEQHHMACGKSKASSTNKDRRFYECLYTFCTYVAWVVFKRKDLIVIQGEIGRLLRTNTFNPALRIKGDTDEQSWNLYLDKRKSNKKTTYSKNSKKNSKRPAIMSIVTQCSPTISSLIPSPKEKSDYLFHKHGLHPSGNTGFSDIINQTTPAFISSRIGILGEPLKNFHLHSLIPVGAEEEEEVENPETKGDKSTLSFYSRNQLSHQSNVRPGTGRQSTVISRATTEAAYSDTD</sequence>